<dbReference type="AlphaFoldDB" id="A0AAW0XVM0"/>
<dbReference type="PANTHER" id="PTHR46957">
    <property type="entry name" value="CYTOKINE RECEPTOR"/>
    <property type="match status" value="1"/>
</dbReference>
<evidence type="ECO:0000256" key="2">
    <source>
        <dbReference type="SAM" id="SignalP"/>
    </source>
</evidence>
<dbReference type="PANTHER" id="PTHR46957:SF3">
    <property type="entry name" value="CYTOKINE RECEPTOR"/>
    <property type="match status" value="1"/>
</dbReference>
<evidence type="ECO:0000256" key="1">
    <source>
        <dbReference type="SAM" id="MobiDB-lite"/>
    </source>
</evidence>
<feature type="domain" description="Fibronectin type-III" evidence="3">
    <location>
        <begin position="217"/>
        <end position="309"/>
    </location>
</feature>
<dbReference type="SMART" id="SM00060">
    <property type="entry name" value="FN3"/>
    <property type="match status" value="3"/>
</dbReference>
<dbReference type="InterPro" id="IPR003961">
    <property type="entry name" value="FN3_dom"/>
</dbReference>
<dbReference type="InterPro" id="IPR050713">
    <property type="entry name" value="RTP_Phos/Ushers"/>
</dbReference>
<proteinExistence type="predicted"/>
<dbReference type="PROSITE" id="PS50853">
    <property type="entry name" value="FN3"/>
    <property type="match status" value="2"/>
</dbReference>
<comment type="caution">
    <text evidence="4">The sequence shown here is derived from an EMBL/GenBank/DDBJ whole genome shotgun (WGS) entry which is preliminary data.</text>
</comment>
<dbReference type="CDD" id="cd00063">
    <property type="entry name" value="FN3"/>
    <property type="match status" value="2"/>
</dbReference>
<evidence type="ECO:0000313" key="5">
    <source>
        <dbReference type="Proteomes" id="UP001445076"/>
    </source>
</evidence>
<dbReference type="Proteomes" id="UP001445076">
    <property type="component" value="Unassembled WGS sequence"/>
</dbReference>
<dbReference type="InterPro" id="IPR036116">
    <property type="entry name" value="FN3_sf"/>
</dbReference>
<gene>
    <name evidence="4" type="ORF">OTU49_016150</name>
</gene>
<feature type="domain" description="Fibronectin type-III" evidence="3">
    <location>
        <begin position="122"/>
        <end position="216"/>
    </location>
</feature>
<feature type="region of interest" description="Disordered" evidence="1">
    <location>
        <begin position="24"/>
        <end position="45"/>
    </location>
</feature>
<dbReference type="EMBL" id="JARKIK010000012">
    <property type="protein sequence ID" value="KAK8748442.1"/>
    <property type="molecule type" value="Genomic_DNA"/>
</dbReference>
<accession>A0AAW0XVM0</accession>
<protein>
    <recommendedName>
        <fullName evidence="3">Fibronectin type-III domain-containing protein</fullName>
    </recommendedName>
</protein>
<name>A0AAW0XVM0_CHEQU</name>
<sequence length="318" mass="35298">MCCWSVQVVLLGVMILTAVAQDSEEKKKEEEDIGRDGRGPPQNVTVTAGVTSLTVSWYAPDKPPPYYIVNIDNRHQETQRTLVVFNNLQPCTSYDIFSVSVYEGESYLTYDSGRTLDSVPPPPQSCWFDNITSTTMTLYWQDVDFACPIISHNISLSWDVLWSDDVGSDITNTTITGDYITLLGIPPYTNVTAQVAAVTDVGYGPSTSCWNVTSQDVPGPVVITNITWFEQSLYVTWSPPEEENGVILEYSINIMNEDDTEIVTVEGTTNEAVITDLQQCVSYDITVEAATEAGWGPPSDVKNIFICETYNNMNIQDE</sequence>
<dbReference type="SUPFAM" id="SSF49265">
    <property type="entry name" value="Fibronectin type III"/>
    <property type="match status" value="2"/>
</dbReference>
<dbReference type="Gene3D" id="2.60.40.10">
    <property type="entry name" value="Immunoglobulins"/>
    <property type="match status" value="3"/>
</dbReference>
<keyword evidence="2" id="KW-0732">Signal</keyword>
<feature type="chain" id="PRO_5043530697" description="Fibronectin type-III domain-containing protein" evidence="2">
    <location>
        <begin position="21"/>
        <end position="318"/>
    </location>
</feature>
<reference evidence="4 5" key="1">
    <citation type="journal article" date="2024" name="BMC Genomics">
        <title>Genome assembly of redclaw crayfish (Cherax quadricarinatus) provides insights into its immune adaptation and hypoxia tolerance.</title>
        <authorList>
            <person name="Liu Z."/>
            <person name="Zheng J."/>
            <person name="Li H."/>
            <person name="Fang K."/>
            <person name="Wang S."/>
            <person name="He J."/>
            <person name="Zhou D."/>
            <person name="Weng S."/>
            <person name="Chi M."/>
            <person name="Gu Z."/>
            <person name="He J."/>
            <person name="Li F."/>
            <person name="Wang M."/>
        </authorList>
    </citation>
    <scope>NUCLEOTIDE SEQUENCE [LARGE SCALE GENOMIC DNA]</scope>
    <source>
        <strain evidence="4">ZL_2023a</strain>
    </source>
</reference>
<dbReference type="InterPro" id="IPR013783">
    <property type="entry name" value="Ig-like_fold"/>
</dbReference>
<feature type="signal peptide" evidence="2">
    <location>
        <begin position="1"/>
        <end position="20"/>
    </location>
</feature>
<dbReference type="GO" id="GO:0016020">
    <property type="term" value="C:membrane"/>
    <property type="evidence" value="ECO:0007669"/>
    <property type="project" value="UniProtKB-SubCell"/>
</dbReference>
<evidence type="ECO:0000313" key="4">
    <source>
        <dbReference type="EMBL" id="KAK8748442.1"/>
    </source>
</evidence>
<dbReference type="Pfam" id="PF00041">
    <property type="entry name" value="fn3"/>
    <property type="match status" value="2"/>
</dbReference>
<keyword evidence="5" id="KW-1185">Reference proteome</keyword>
<evidence type="ECO:0000259" key="3">
    <source>
        <dbReference type="PROSITE" id="PS50853"/>
    </source>
</evidence>
<feature type="compositionally biased region" description="Basic and acidic residues" evidence="1">
    <location>
        <begin position="24"/>
        <end position="38"/>
    </location>
</feature>
<organism evidence="4 5">
    <name type="scientific">Cherax quadricarinatus</name>
    <name type="common">Australian red claw crayfish</name>
    <dbReference type="NCBI Taxonomy" id="27406"/>
    <lineage>
        <taxon>Eukaryota</taxon>
        <taxon>Metazoa</taxon>
        <taxon>Ecdysozoa</taxon>
        <taxon>Arthropoda</taxon>
        <taxon>Crustacea</taxon>
        <taxon>Multicrustacea</taxon>
        <taxon>Malacostraca</taxon>
        <taxon>Eumalacostraca</taxon>
        <taxon>Eucarida</taxon>
        <taxon>Decapoda</taxon>
        <taxon>Pleocyemata</taxon>
        <taxon>Astacidea</taxon>
        <taxon>Parastacoidea</taxon>
        <taxon>Parastacidae</taxon>
        <taxon>Cherax</taxon>
    </lineage>
</organism>